<dbReference type="Pfam" id="PF08279">
    <property type="entry name" value="HTH_11"/>
    <property type="match status" value="1"/>
</dbReference>
<dbReference type="PANTHER" id="PTHR34580">
    <property type="match status" value="1"/>
</dbReference>
<dbReference type="RefSeq" id="WP_054803817.1">
    <property type="nucleotide sequence ID" value="NZ_CP019445.1"/>
</dbReference>
<feature type="domain" description="Helix-turn-helix type 11" evidence="1">
    <location>
        <begin position="11"/>
        <end position="64"/>
    </location>
</feature>
<evidence type="ECO:0000313" key="4">
    <source>
        <dbReference type="Proteomes" id="UP000187148"/>
    </source>
</evidence>
<evidence type="ECO:0000313" key="3">
    <source>
        <dbReference type="EMBL" id="APZ07413.1"/>
    </source>
</evidence>
<proteinExistence type="predicted"/>
<sequence length="248" mass="27058">MSASGPARAARLLALLQILARHRYPVSGASLAEELSISLRTLYRDIASLRAQGADIQGEAGTGYVLAPGYLLPPMMFTPEQLDALALGLRWVATYGDAEIGKAANEVAGKVMQSIPPPMQSLFEHATLLVGRAETAVESEHVAGLRAAIRRQLKVSIRYTDRQGNTSERVIWPFALGYLSRDLLLAAWCETRGDFRHFAVAQIESVQQLACAAPHSRQRLLRMWREAGRDTLDEISGAAPALRLDSTP</sequence>
<dbReference type="EMBL" id="CP019445">
    <property type="protein sequence ID" value="APZ07413.1"/>
    <property type="molecule type" value="Genomic_DNA"/>
</dbReference>
<keyword evidence="4" id="KW-1185">Reference proteome</keyword>
<reference evidence="3 4" key="1">
    <citation type="submission" date="2017-01" db="EMBL/GenBank/DDBJ databases">
        <authorList>
            <person name="Cao J.-M."/>
        </authorList>
    </citation>
    <scope>NUCLEOTIDE SEQUENCE [LARGE SCALE GENOMIC DNA]</scope>
    <source>
        <strain evidence="3 4">888-76</strain>
    </source>
</reference>
<dbReference type="InterPro" id="IPR013196">
    <property type="entry name" value="HTH_11"/>
</dbReference>
<dbReference type="SUPFAM" id="SSF46785">
    <property type="entry name" value="Winged helix' DNA-binding domain"/>
    <property type="match status" value="1"/>
</dbReference>
<dbReference type="PROSITE" id="PS52050">
    <property type="entry name" value="WYL"/>
    <property type="match status" value="1"/>
</dbReference>
<protein>
    <submittedName>
        <fullName evidence="3">Transcriptional regulator</fullName>
    </submittedName>
</protein>
<feature type="domain" description="WYL" evidence="2">
    <location>
        <begin position="141"/>
        <end position="207"/>
    </location>
</feature>
<gene>
    <name evidence="3" type="ORF">BWI95_21395</name>
</gene>
<dbReference type="Gene3D" id="1.10.10.10">
    <property type="entry name" value="Winged helix-like DNA-binding domain superfamily/Winged helix DNA-binding domain"/>
    <property type="match status" value="1"/>
</dbReference>
<evidence type="ECO:0000259" key="2">
    <source>
        <dbReference type="Pfam" id="PF13280"/>
    </source>
</evidence>
<organism evidence="3 4">
    <name type="scientific">Kosakonia cowanii JCM 10956 = DSM 18146</name>
    <dbReference type="NCBI Taxonomy" id="1300165"/>
    <lineage>
        <taxon>Bacteria</taxon>
        <taxon>Pseudomonadati</taxon>
        <taxon>Pseudomonadota</taxon>
        <taxon>Gammaproteobacteria</taxon>
        <taxon>Enterobacterales</taxon>
        <taxon>Enterobacteriaceae</taxon>
        <taxon>Kosakonia</taxon>
    </lineage>
</organism>
<dbReference type="InterPro" id="IPR036388">
    <property type="entry name" value="WH-like_DNA-bd_sf"/>
</dbReference>
<dbReference type="InterPro" id="IPR026881">
    <property type="entry name" value="WYL_dom"/>
</dbReference>
<evidence type="ECO:0000259" key="1">
    <source>
        <dbReference type="Pfam" id="PF08279"/>
    </source>
</evidence>
<dbReference type="InterPro" id="IPR051534">
    <property type="entry name" value="CBASS_pafABC_assoc_protein"/>
</dbReference>
<dbReference type="AlphaFoldDB" id="A0A831EFB5"/>
<dbReference type="KEGG" id="kco:BWI95_21395"/>
<dbReference type="Proteomes" id="UP000187148">
    <property type="component" value="Chromosome"/>
</dbReference>
<dbReference type="PANTHER" id="PTHR34580:SF3">
    <property type="entry name" value="PROTEIN PAFB"/>
    <property type="match status" value="1"/>
</dbReference>
<name>A0A831EFB5_9ENTR</name>
<dbReference type="Pfam" id="PF13280">
    <property type="entry name" value="WYL"/>
    <property type="match status" value="1"/>
</dbReference>
<accession>A0A831EFB5</accession>
<dbReference type="InterPro" id="IPR036390">
    <property type="entry name" value="WH_DNA-bd_sf"/>
</dbReference>